<dbReference type="SMART" id="SM00086">
    <property type="entry name" value="PAC"/>
    <property type="match status" value="1"/>
</dbReference>
<dbReference type="EMBL" id="CP002666">
    <property type="protein sequence ID" value="AEE47897.1"/>
    <property type="molecule type" value="Genomic_DNA"/>
</dbReference>
<evidence type="ECO:0000259" key="4">
    <source>
        <dbReference type="PROSITE" id="PS50113"/>
    </source>
</evidence>
<dbReference type="AlphaFoldDB" id="F4H5H4"/>
<dbReference type="GO" id="GO:0016791">
    <property type="term" value="F:phosphatase activity"/>
    <property type="evidence" value="ECO:0007669"/>
    <property type="project" value="TreeGrafter"/>
</dbReference>
<evidence type="ECO:0000256" key="1">
    <source>
        <dbReference type="ARBA" id="ARBA00022801"/>
    </source>
</evidence>
<dbReference type="PROSITE" id="PS50112">
    <property type="entry name" value="PAS"/>
    <property type="match status" value="1"/>
</dbReference>
<dbReference type="Pfam" id="PF07228">
    <property type="entry name" value="SpoIIE"/>
    <property type="match status" value="1"/>
</dbReference>
<dbReference type="InterPro" id="IPR001932">
    <property type="entry name" value="PPM-type_phosphatase-like_dom"/>
</dbReference>
<dbReference type="KEGG" id="cfi:Celf_3792"/>
<dbReference type="Gene3D" id="3.30.450.40">
    <property type="match status" value="1"/>
</dbReference>
<dbReference type="PANTHER" id="PTHR43156">
    <property type="entry name" value="STAGE II SPORULATION PROTEIN E-RELATED"/>
    <property type="match status" value="1"/>
</dbReference>
<protein>
    <submittedName>
        <fullName evidence="5">Putative PAS/PAC sensor protein</fullName>
    </submittedName>
</protein>
<dbReference type="Gene3D" id="3.30.450.20">
    <property type="entry name" value="PAS domain"/>
    <property type="match status" value="1"/>
</dbReference>
<dbReference type="InterPro" id="IPR000014">
    <property type="entry name" value="PAS"/>
</dbReference>
<evidence type="ECO:0000256" key="2">
    <source>
        <dbReference type="SAM" id="MobiDB-lite"/>
    </source>
</evidence>
<proteinExistence type="predicted"/>
<dbReference type="Pfam" id="PF13426">
    <property type="entry name" value="PAS_9"/>
    <property type="match status" value="1"/>
</dbReference>
<evidence type="ECO:0000259" key="3">
    <source>
        <dbReference type="PROSITE" id="PS50112"/>
    </source>
</evidence>
<feature type="domain" description="PAS" evidence="3">
    <location>
        <begin position="74"/>
        <end position="96"/>
    </location>
</feature>
<dbReference type="SUPFAM" id="SSF55785">
    <property type="entry name" value="PYP-like sensor domain (PAS domain)"/>
    <property type="match status" value="1"/>
</dbReference>
<dbReference type="STRING" id="590998.Celf_3792"/>
<keyword evidence="1" id="KW-0378">Hydrolase</keyword>
<dbReference type="PROSITE" id="PS50113">
    <property type="entry name" value="PAC"/>
    <property type="match status" value="1"/>
</dbReference>
<organism evidence="5 6">
    <name type="scientific">Cellulomonas fimi (strain ATCC 484 / DSM 20113 / JCM 1341 / CCUG 24087 / LMG 16345 / NBRC 15513 / NCIMB 8980 / NCTC 7547 / NRS-133)</name>
    <dbReference type="NCBI Taxonomy" id="590998"/>
    <lineage>
        <taxon>Bacteria</taxon>
        <taxon>Bacillati</taxon>
        <taxon>Actinomycetota</taxon>
        <taxon>Actinomycetes</taxon>
        <taxon>Micrococcales</taxon>
        <taxon>Cellulomonadaceae</taxon>
        <taxon>Cellulomonas</taxon>
    </lineage>
</organism>
<dbReference type="InterPro" id="IPR003018">
    <property type="entry name" value="GAF"/>
</dbReference>
<dbReference type="SUPFAM" id="SSF55781">
    <property type="entry name" value="GAF domain-like"/>
    <property type="match status" value="1"/>
</dbReference>
<dbReference type="CDD" id="cd00130">
    <property type="entry name" value="PAS"/>
    <property type="match status" value="1"/>
</dbReference>
<dbReference type="HOGENOM" id="CLU_000445_43_8_11"/>
<feature type="domain" description="PAC" evidence="4">
    <location>
        <begin position="121"/>
        <end position="175"/>
    </location>
</feature>
<keyword evidence="6" id="KW-1185">Reference proteome</keyword>
<dbReference type="PANTHER" id="PTHR43156:SF2">
    <property type="entry name" value="STAGE II SPORULATION PROTEIN E"/>
    <property type="match status" value="1"/>
</dbReference>
<gene>
    <name evidence="5" type="ordered locus">Celf_3792</name>
</gene>
<dbReference type="Gene3D" id="3.60.40.10">
    <property type="entry name" value="PPM-type phosphatase domain"/>
    <property type="match status" value="1"/>
</dbReference>
<sequence length="594" mass="62525">MTPATGPLGAPGRPDDPAPTVPARAVPAHTVPARAVPAGRPSPDAVPDEVLLRAVVDSGVAACVTDPTQPDDPIVWVNTAFERLTGHRASEVVGRNCRFLQGTGTDLAAIGALRTALDEGRPATAQVLNYRRDGTPFWNRLVVAQVRDGAGGVVRRVGVLTDVTDEVDAQRFRDTLGDQTTARLDLLARVSDELAPHLDYHDAVDALADAAVPPLATWGFVAVTDERGRFEHVHVVAGHAADVELAENLGAQDVSWLQRSPRTSATLDSPPGFVAEPFPVDVESLPARTTPEQLALLQRLGLGSALLVPLRARERVLGVLCLVHEKVDGFTPDTVVTAAHLGRRAGLALENVRLFLAQRTAALTLQRSLLPDVPDVAGLDVAAEYLPAGRTAEVGGDWFDVLPLPDGSVGLAVGDVVGHDLRAAAAMGQLRSLLRSYAWELAPPGEVLDRIDGVVRGLDLADVATCAYARWTRTDEGVRLTYARAGHPPPMLRLPGGRVERLGGALRTPVGLAGVPPVPDATVEVPPGATLVLYTDGLVERRDRALVDGLHALEAALAAVPDGTDAAGVRDALVSALVGEHQEDDVCLLVVRGA</sequence>
<dbReference type="SUPFAM" id="SSF81606">
    <property type="entry name" value="PP2C-like"/>
    <property type="match status" value="1"/>
</dbReference>
<dbReference type="InterPro" id="IPR029016">
    <property type="entry name" value="GAF-like_dom_sf"/>
</dbReference>
<evidence type="ECO:0000313" key="6">
    <source>
        <dbReference type="Proteomes" id="UP000008460"/>
    </source>
</evidence>
<dbReference type="eggNOG" id="COG2208">
    <property type="taxonomic scope" value="Bacteria"/>
</dbReference>
<reference evidence="5 6" key="1">
    <citation type="submission" date="2011-04" db="EMBL/GenBank/DDBJ databases">
        <title>Complete sequence of Cellulomonas fimi ATCC 484.</title>
        <authorList>
            <consortium name="US DOE Joint Genome Institute"/>
            <person name="Lucas S."/>
            <person name="Han J."/>
            <person name="Lapidus A."/>
            <person name="Cheng J.-F."/>
            <person name="Goodwin L."/>
            <person name="Pitluck S."/>
            <person name="Peters L."/>
            <person name="Chertkov O."/>
            <person name="Detter J.C."/>
            <person name="Han C."/>
            <person name="Tapia R."/>
            <person name="Land M."/>
            <person name="Hauser L."/>
            <person name="Kyrpides N."/>
            <person name="Ivanova N."/>
            <person name="Ovchinnikova G."/>
            <person name="Pagani I."/>
            <person name="Mead D."/>
            <person name="Brumm P."/>
            <person name="Woyke T."/>
        </authorList>
    </citation>
    <scope>NUCLEOTIDE SEQUENCE [LARGE SCALE GENOMIC DNA]</scope>
    <source>
        <strain evidence="6">ATCC 484 / DSM 20113 / JCM 1341 / NBRC 15513 / NCIMB 8980 / NCTC 7547</strain>
    </source>
</reference>
<feature type="region of interest" description="Disordered" evidence="2">
    <location>
        <begin position="1"/>
        <end position="27"/>
    </location>
</feature>
<dbReference type="SMART" id="SM00331">
    <property type="entry name" value="PP2C_SIG"/>
    <property type="match status" value="1"/>
</dbReference>
<dbReference type="SMART" id="SM00065">
    <property type="entry name" value="GAF"/>
    <property type="match status" value="1"/>
</dbReference>
<dbReference type="RefSeq" id="WP_013772920.1">
    <property type="nucleotide sequence ID" value="NC_015514.1"/>
</dbReference>
<accession>F4H5H4</accession>
<dbReference type="InterPro" id="IPR000700">
    <property type="entry name" value="PAS-assoc_C"/>
</dbReference>
<name>F4H5H4_CELFA</name>
<dbReference type="NCBIfam" id="TIGR00229">
    <property type="entry name" value="sensory_box"/>
    <property type="match status" value="1"/>
</dbReference>
<dbReference type="InterPro" id="IPR052016">
    <property type="entry name" value="Bact_Sigma-Reg"/>
</dbReference>
<dbReference type="Proteomes" id="UP000008460">
    <property type="component" value="Chromosome"/>
</dbReference>
<dbReference type="InterPro" id="IPR035965">
    <property type="entry name" value="PAS-like_dom_sf"/>
</dbReference>
<dbReference type="InterPro" id="IPR036457">
    <property type="entry name" value="PPM-type-like_dom_sf"/>
</dbReference>
<dbReference type="InterPro" id="IPR001610">
    <property type="entry name" value="PAC"/>
</dbReference>
<dbReference type="eggNOG" id="COG2203">
    <property type="taxonomic scope" value="Bacteria"/>
</dbReference>
<dbReference type="Pfam" id="PF01590">
    <property type="entry name" value="GAF"/>
    <property type="match status" value="1"/>
</dbReference>
<evidence type="ECO:0000313" key="5">
    <source>
        <dbReference type="EMBL" id="AEE47897.1"/>
    </source>
</evidence>